<dbReference type="AlphaFoldDB" id="A0A9D9NQM3"/>
<name>A0A9D9NQM3_9BACT</name>
<evidence type="ECO:0008006" key="4">
    <source>
        <dbReference type="Google" id="ProtNLM"/>
    </source>
</evidence>
<dbReference type="Proteomes" id="UP000823772">
    <property type="component" value="Unassembled WGS sequence"/>
</dbReference>
<accession>A0A9D9NQM3</accession>
<comment type="caution">
    <text evidence="2">The sequence shown here is derived from an EMBL/GenBank/DDBJ whole genome shotgun (WGS) entry which is preliminary data.</text>
</comment>
<gene>
    <name evidence="2" type="ORF">IAC87_06735</name>
</gene>
<keyword evidence="1" id="KW-0732">Signal</keyword>
<feature type="signal peptide" evidence="1">
    <location>
        <begin position="1"/>
        <end position="22"/>
    </location>
</feature>
<proteinExistence type="predicted"/>
<evidence type="ECO:0000313" key="3">
    <source>
        <dbReference type="Proteomes" id="UP000823772"/>
    </source>
</evidence>
<reference evidence="2" key="2">
    <citation type="journal article" date="2021" name="PeerJ">
        <title>Extensive microbial diversity within the chicken gut microbiome revealed by metagenomics and culture.</title>
        <authorList>
            <person name="Gilroy R."/>
            <person name="Ravi A."/>
            <person name="Getino M."/>
            <person name="Pursley I."/>
            <person name="Horton D.L."/>
            <person name="Alikhan N.F."/>
            <person name="Baker D."/>
            <person name="Gharbi K."/>
            <person name="Hall N."/>
            <person name="Watson M."/>
            <person name="Adriaenssens E.M."/>
            <person name="Foster-Nyarko E."/>
            <person name="Jarju S."/>
            <person name="Secka A."/>
            <person name="Antonio M."/>
            <person name="Oren A."/>
            <person name="Chaudhuri R.R."/>
            <person name="La Ragione R."/>
            <person name="Hildebrand F."/>
            <person name="Pallen M.J."/>
        </authorList>
    </citation>
    <scope>NUCLEOTIDE SEQUENCE</scope>
    <source>
        <strain evidence="2">B3-2255</strain>
    </source>
</reference>
<reference evidence="2" key="1">
    <citation type="submission" date="2020-10" db="EMBL/GenBank/DDBJ databases">
        <authorList>
            <person name="Gilroy R."/>
        </authorList>
    </citation>
    <scope>NUCLEOTIDE SEQUENCE</scope>
    <source>
        <strain evidence="2">B3-2255</strain>
    </source>
</reference>
<feature type="chain" id="PRO_5039161264" description="Outer membrane protein beta-barrel domain-containing protein" evidence="1">
    <location>
        <begin position="23"/>
        <end position="196"/>
    </location>
</feature>
<dbReference type="EMBL" id="JADILY010000141">
    <property type="protein sequence ID" value="MBO8482222.1"/>
    <property type="molecule type" value="Genomic_DNA"/>
</dbReference>
<sequence>MVFRKILLSVPVFFAVVFTASAQDYPSGLGIRIGNSLGIDYKIFVNSSQALDFGIGVLEPFNGLKDRSEPQFALFYSQYLFHFNVFAPGVNVFIGPGVSVGAQLGYEEEDKYLERMLGTKANFYLSIDAAVGIEYKMADLPLALSFAWSPKVQVVGSKKLVSRDENGNPLRPEQFYSQDRPAARLGDLTIGIRYTF</sequence>
<organism evidence="2 3">
    <name type="scientific">Candidatus Merdivivens faecigallinarum</name>
    <dbReference type="NCBI Taxonomy" id="2840871"/>
    <lineage>
        <taxon>Bacteria</taxon>
        <taxon>Pseudomonadati</taxon>
        <taxon>Bacteroidota</taxon>
        <taxon>Bacteroidia</taxon>
        <taxon>Bacteroidales</taxon>
        <taxon>Muribaculaceae</taxon>
        <taxon>Muribaculaceae incertae sedis</taxon>
        <taxon>Candidatus Merdivivens</taxon>
    </lineage>
</organism>
<evidence type="ECO:0000313" key="2">
    <source>
        <dbReference type="EMBL" id="MBO8482222.1"/>
    </source>
</evidence>
<protein>
    <recommendedName>
        <fullName evidence="4">Outer membrane protein beta-barrel domain-containing protein</fullName>
    </recommendedName>
</protein>
<evidence type="ECO:0000256" key="1">
    <source>
        <dbReference type="SAM" id="SignalP"/>
    </source>
</evidence>